<dbReference type="InterPro" id="IPR036977">
    <property type="entry name" value="DNA_primase_Znf_CHC2"/>
</dbReference>
<protein>
    <submittedName>
        <fullName evidence="1">Toprim domain-containing protein</fullName>
    </submittedName>
</protein>
<keyword evidence="2" id="KW-1185">Reference proteome</keyword>
<dbReference type="SUPFAM" id="SSF57783">
    <property type="entry name" value="Zinc beta-ribbon"/>
    <property type="match status" value="1"/>
</dbReference>
<comment type="caution">
    <text evidence="1">The sequence shown here is derived from an EMBL/GenBank/DDBJ whole genome shotgun (WGS) entry which is preliminary data.</text>
</comment>
<dbReference type="Gene3D" id="3.40.1360.10">
    <property type="match status" value="1"/>
</dbReference>
<name>A0ABW6AQK5_9BACT</name>
<reference evidence="2" key="1">
    <citation type="journal article" date="2019" name="Int. J. Syst. Evol. Microbiol.">
        <title>The Global Catalogue of Microorganisms (GCM) 10K type strain sequencing project: providing services to taxonomists for standard genome sequencing and annotation.</title>
        <authorList>
            <consortium name="The Broad Institute Genomics Platform"/>
            <consortium name="The Broad Institute Genome Sequencing Center for Infectious Disease"/>
            <person name="Wu L."/>
            <person name="Ma J."/>
        </authorList>
    </citation>
    <scope>NUCLEOTIDE SEQUENCE [LARGE SCALE GENOMIC DNA]</scope>
    <source>
        <strain evidence="2">KCTC 52490</strain>
    </source>
</reference>
<dbReference type="Pfam" id="PF13155">
    <property type="entry name" value="Toprim_2"/>
    <property type="match status" value="1"/>
</dbReference>
<evidence type="ECO:0000313" key="1">
    <source>
        <dbReference type="EMBL" id="MFD2937779.1"/>
    </source>
</evidence>
<sequence length="322" mass="35816">MNSEQAKKLSLPDILAKLGHQPVRTLKGGNELWYKSPFRNEADASFHTSFLGGKWIWKDFGDSGGTVLDFAMSYYGADIKGALANLERLSGTYQQSLLSTPTAPKAPPQATTPAATSETLVLRKVNSLSVDSFNGKALLQYLTEKRAVDPIIAAKYLVEVQYLNNETGKVYFAAGIRNEAEGYEIRNAYFKSSIGKKGVTFIKGRREGQAAVFEGFIDFLSALTYYQTADLTKFQELVQADTLIMNSASFHERTKELLKSGSYSKISLYLDNDATGQKVKTMLEGEFPNKAEDCSEAYNDHKDFNLFLISHQLKSIKGIFQR</sequence>
<dbReference type="EMBL" id="JBHUOM010000044">
    <property type="protein sequence ID" value="MFD2937779.1"/>
    <property type="molecule type" value="Genomic_DNA"/>
</dbReference>
<organism evidence="1 2">
    <name type="scientific">Spirosoma flavum</name>
    <dbReference type="NCBI Taxonomy" id="2048557"/>
    <lineage>
        <taxon>Bacteria</taxon>
        <taxon>Pseudomonadati</taxon>
        <taxon>Bacteroidota</taxon>
        <taxon>Cytophagia</taxon>
        <taxon>Cytophagales</taxon>
        <taxon>Cytophagaceae</taxon>
        <taxon>Spirosoma</taxon>
    </lineage>
</organism>
<dbReference type="RefSeq" id="WP_381508179.1">
    <property type="nucleotide sequence ID" value="NZ_JBHUOM010000044.1"/>
</dbReference>
<dbReference type="Gene3D" id="3.90.580.10">
    <property type="entry name" value="Zinc finger, CHC2-type domain"/>
    <property type="match status" value="1"/>
</dbReference>
<evidence type="ECO:0000313" key="2">
    <source>
        <dbReference type="Proteomes" id="UP001597512"/>
    </source>
</evidence>
<accession>A0ABW6AQK5</accession>
<gene>
    <name evidence="1" type="ORF">ACFS25_28690</name>
</gene>
<dbReference type="Proteomes" id="UP001597512">
    <property type="component" value="Unassembled WGS sequence"/>
</dbReference>
<proteinExistence type="predicted"/>